<comment type="cofactor">
    <cofactor evidence="1">
        <name>a divalent metal cation</name>
        <dbReference type="ChEBI" id="CHEBI:60240"/>
    </cofactor>
</comment>
<feature type="transmembrane region" description="Helical" evidence="3">
    <location>
        <begin position="12"/>
        <end position="32"/>
    </location>
</feature>
<evidence type="ECO:0000256" key="3">
    <source>
        <dbReference type="SAM" id="Phobius"/>
    </source>
</evidence>
<protein>
    <submittedName>
        <fullName evidence="5">Putative nuclease HARBI1</fullName>
    </submittedName>
</protein>
<dbReference type="AlphaFoldDB" id="A0A8H3MCD5"/>
<accession>A0A8H3MCD5</accession>
<evidence type="ECO:0000259" key="4">
    <source>
        <dbReference type="Pfam" id="PF13359"/>
    </source>
</evidence>
<evidence type="ECO:0000313" key="5">
    <source>
        <dbReference type="EMBL" id="GET01712.1"/>
    </source>
</evidence>
<dbReference type="Proteomes" id="UP000615446">
    <property type="component" value="Unassembled WGS sequence"/>
</dbReference>
<dbReference type="Pfam" id="PF13359">
    <property type="entry name" value="DDE_Tnp_4"/>
    <property type="match status" value="1"/>
</dbReference>
<keyword evidence="3" id="KW-0812">Transmembrane</keyword>
<name>A0A8H3MCD5_9GLOM</name>
<sequence>MVHLGFNNIGEFNNVIGAIDGIHIIILGTALLKQSEIYWNYKKKYSIQCQGIVDHRGIFTDYEIGWPESVHDTKVY</sequence>
<keyword evidence="3" id="KW-0472">Membrane</keyword>
<dbReference type="InterPro" id="IPR027806">
    <property type="entry name" value="HARBI1_dom"/>
</dbReference>
<dbReference type="EMBL" id="BLAL01000302">
    <property type="protein sequence ID" value="GET01712.1"/>
    <property type="molecule type" value="Genomic_DNA"/>
</dbReference>
<evidence type="ECO:0000256" key="1">
    <source>
        <dbReference type="ARBA" id="ARBA00001968"/>
    </source>
</evidence>
<organism evidence="5 6">
    <name type="scientific">Rhizophagus clarus</name>
    <dbReference type="NCBI Taxonomy" id="94130"/>
    <lineage>
        <taxon>Eukaryota</taxon>
        <taxon>Fungi</taxon>
        <taxon>Fungi incertae sedis</taxon>
        <taxon>Mucoromycota</taxon>
        <taxon>Glomeromycotina</taxon>
        <taxon>Glomeromycetes</taxon>
        <taxon>Glomerales</taxon>
        <taxon>Glomeraceae</taxon>
        <taxon>Rhizophagus</taxon>
    </lineage>
</organism>
<dbReference type="OrthoDB" id="2445244at2759"/>
<evidence type="ECO:0000313" key="6">
    <source>
        <dbReference type="Proteomes" id="UP000615446"/>
    </source>
</evidence>
<evidence type="ECO:0000256" key="2">
    <source>
        <dbReference type="ARBA" id="ARBA00022723"/>
    </source>
</evidence>
<gene>
    <name evidence="5" type="ORF">RCL2_002810900</name>
</gene>
<keyword evidence="3" id="KW-1133">Transmembrane helix</keyword>
<reference evidence="5" key="1">
    <citation type="submission" date="2019-10" db="EMBL/GenBank/DDBJ databases">
        <title>Conservation and host-specific expression of non-tandemly repeated heterogenous ribosome RNA gene in arbuscular mycorrhizal fungi.</title>
        <authorList>
            <person name="Maeda T."/>
            <person name="Kobayashi Y."/>
            <person name="Nakagawa T."/>
            <person name="Ezawa T."/>
            <person name="Yamaguchi K."/>
            <person name="Bino T."/>
            <person name="Nishimoto Y."/>
            <person name="Shigenobu S."/>
            <person name="Kawaguchi M."/>
        </authorList>
    </citation>
    <scope>NUCLEOTIDE SEQUENCE</scope>
    <source>
        <strain evidence="5">HR1</strain>
    </source>
</reference>
<feature type="domain" description="DDE Tnp4" evidence="4">
    <location>
        <begin position="19"/>
        <end position="75"/>
    </location>
</feature>
<dbReference type="GO" id="GO:0046872">
    <property type="term" value="F:metal ion binding"/>
    <property type="evidence" value="ECO:0007669"/>
    <property type="project" value="UniProtKB-KW"/>
</dbReference>
<keyword evidence="2" id="KW-0479">Metal-binding</keyword>
<comment type="caution">
    <text evidence="5">The sequence shown here is derived from an EMBL/GenBank/DDBJ whole genome shotgun (WGS) entry which is preliminary data.</text>
</comment>
<proteinExistence type="predicted"/>